<evidence type="ECO:0000313" key="1">
    <source>
        <dbReference type="EMBL" id="KAG2091535.1"/>
    </source>
</evidence>
<dbReference type="EMBL" id="JABBWM010000096">
    <property type="protein sequence ID" value="KAG2091535.1"/>
    <property type="molecule type" value="Genomic_DNA"/>
</dbReference>
<name>A0A9P7EW58_9AGAM</name>
<gene>
    <name evidence="1" type="ORF">F5147DRAFT_586320</name>
</gene>
<reference evidence="1" key="1">
    <citation type="journal article" date="2020" name="New Phytol.">
        <title>Comparative genomics reveals dynamic genome evolution in host specialist ectomycorrhizal fungi.</title>
        <authorList>
            <person name="Lofgren L.A."/>
            <person name="Nguyen N.H."/>
            <person name="Vilgalys R."/>
            <person name="Ruytinx J."/>
            <person name="Liao H.L."/>
            <person name="Branco S."/>
            <person name="Kuo A."/>
            <person name="LaButti K."/>
            <person name="Lipzen A."/>
            <person name="Andreopoulos W."/>
            <person name="Pangilinan J."/>
            <person name="Riley R."/>
            <person name="Hundley H."/>
            <person name="Na H."/>
            <person name="Barry K."/>
            <person name="Grigoriev I.V."/>
            <person name="Stajich J.E."/>
            <person name="Kennedy P.G."/>
        </authorList>
    </citation>
    <scope>NUCLEOTIDE SEQUENCE</scope>
    <source>
        <strain evidence="1">FC423</strain>
    </source>
</reference>
<dbReference type="Proteomes" id="UP000823399">
    <property type="component" value="Unassembled WGS sequence"/>
</dbReference>
<dbReference type="OrthoDB" id="3247418at2759"/>
<organism evidence="1 2">
    <name type="scientific">Suillus discolor</name>
    <dbReference type="NCBI Taxonomy" id="1912936"/>
    <lineage>
        <taxon>Eukaryota</taxon>
        <taxon>Fungi</taxon>
        <taxon>Dikarya</taxon>
        <taxon>Basidiomycota</taxon>
        <taxon>Agaricomycotina</taxon>
        <taxon>Agaricomycetes</taxon>
        <taxon>Agaricomycetidae</taxon>
        <taxon>Boletales</taxon>
        <taxon>Suillineae</taxon>
        <taxon>Suillaceae</taxon>
        <taxon>Suillus</taxon>
    </lineage>
</organism>
<accession>A0A9P7EW58</accession>
<proteinExistence type="predicted"/>
<comment type="caution">
    <text evidence="1">The sequence shown here is derived from an EMBL/GenBank/DDBJ whole genome shotgun (WGS) entry which is preliminary data.</text>
</comment>
<sequence>MLCSYIKATRFRRWLARPDCPPAIQECRVLFDKVYAPKVPEDLYTLIRRRKAVLRASLKFDGIIYSRASTHLGNSQILFYPDGDRSLTPVPASIIYIYGTTTGEMSFAVQRHLPLDIHNDPFSMYPDFPAKLYSTNLQSSLEKVKVSWVVGHFARWAVSDSHAVILSLSRD</sequence>
<protein>
    <submittedName>
        <fullName evidence="1">Uncharacterized protein</fullName>
    </submittedName>
</protein>
<dbReference type="RefSeq" id="XP_041286584.1">
    <property type="nucleotide sequence ID" value="XM_041431918.1"/>
</dbReference>
<dbReference type="GeneID" id="64694177"/>
<keyword evidence="2" id="KW-1185">Reference proteome</keyword>
<evidence type="ECO:0000313" key="2">
    <source>
        <dbReference type="Proteomes" id="UP000823399"/>
    </source>
</evidence>
<dbReference type="AlphaFoldDB" id="A0A9P7EW58"/>